<keyword evidence="2" id="KW-1185">Reference proteome</keyword>
<dbReference type="Proteomes" id="UP001366166">
    <property type="component" value="Chromosome"/>
</dbReference>
<proteinExistence type="predicted"/>
<dbReference type="KEGG" id="dmp:FAK_30900"/>
<sequence>MMNTDCQTSYVSHRPTLYKVGQWDKGGESGTSPETASGTADLKSLALHVLYQTKMGQARDGARDTLSQPLKAPGTAACTGTIPALTKEESQEVIGWPVQTQRVYTRLLDHFEARGFPLLQAERLSFTTLIVLKKRKGWPLILVSDLPPEIGRAIGYVLDAFPGTKLMNYRHKTVTAQ</sequence>
<accession>A0AAU9EN98</accession>
<reference evidence="2" key="1">
    <citation type="journal article" date="2023" name="Arch. Microbiol.">
        <title>Desulfoferula mesophilus gen. nov. sp. nov., a mesophilic sulfate-reducing bacterium isolated from a brackish lake sediment.</title>
        <authorList>
            <person name="Watanabe T."/>
            <person name="Yabe T."/>
            <person name="Tsuji J.M."/>
            <person name="Fukui M."/>
        </authorList>
    </citation>
    <scope>NUCLEOTIDE SEQUENCE [LARGE SCALE GENOMIC DNA]</scope>
    <source>
        <strain evidence="2">12FAK</strain>
    </source>
</reference>
<dbReference type="EMBL" id="AP028679">
    <property type="protein sequence ID" value="BEQ16024.1"/>
    <property type="molecule type" value="Genomic_DNA"/>
</dbReference>
<protein>
    <submittedName>
        <fullName evidence="1">Uncharacterized protein</fullName>
    </submittedName>
</protein>
<evidence type="ECO:0000313" key="1">
    <source>
        <dbReference type="EMBL" id="BEQ16024.1"/>
    </source>
</evidence>
<name>A0AAU9EN98_9BACT</name>
<organism evidence="1 2">
    <name type="scientific">Desulfoferula mesophila</name>
    <dbReference type="NCBI Taxonomy" id="3058419"/>
    <lineage>
        <taxon>Bacteria</taxon>
        <taxon>Pseudomonadati</taxon>
        <taxon>Thermodesulfobacteriota</taxon>
        <taxon>Desulfarculia</taxon>
        <taxon>Desulfarculales</taxon>
        <taxon>Desulfarculaceae</taxon>
        <taxon>Desulfoferula</taxon>
    </lineage>
</organism>
<evidence type="ECO:0000313" key="2">
    <source>
        <dbReference type="Proteomes" id="UP001366166"/>
    </source>
</evidence>
<gene>
    <name evidence="1" type="ORF">FAK_30900</name>
</gene>
<dbReference type="AlphaFoldDB" id="A0AAU9EN98"/>